<keyword evidence="3" id="KW-0436">Ligase</keyword>
<evidence type="ECO:0000313" key="3">
    <source>
        <dbReference type="EMBL" id="GAA3883660.1"/>
    </source>
</evidence>
<dbReference type="InterPro" id="IPR045851">
    <property type="entry name" value="AMP-bd_C_sf"/>
</dbReference>
<feature type="region of interest" description="Disordered" evidence="1">
    <location>
        <begin position="358"/>
        <end position="381"/>
    </location>
</feature>
<evidence type="ECO:0000256" key="1">
    <source>
        <dbReference type="SAM" id="MobiDB-lite"/>
    </source>
</evidence>
<dbReference type="Pfam" id="PF00501">
    <property type="entry name" value="AMP-binding"/>
    <property type="match status" value="1"/>
</dbReference>
<accession>A0ABP7KP83</accession>
<evidence type="ECO:0000313" key="4">
    <source>
        <dbReference type="Proteomes" id="UP001501803"/>
    </source>
</evidence>
<dbReference type="PANTHER" id="PTHR43767">
    <property type="entry name" value="LONG-CHAIN-FATTY-ACID--COA LIGASE"/>
    <property type="match status" value="1"/>
</dbReference>
<dbReference type="Gene3D" id="3.30.300.30">
    <property type="match status" value="1"/>
</dbReference>
<keyword evidence="4" id="KW-1185">Reference proteome</keyword>
<dbReference type="InterPro" id="IPR000873">
    <property type="entry name" value="AMP-dep_synth/lig_dom"/>
</dbReference>
<dbReference type="SUPFAM" id="SSF56801">
    <property type="entry name" value="Acetyl-CoA synthetase-like"/>
    <property type="match status" value="1"/>
</dbReference>
<reference evidence="4" key="1">
    <citation type="journal article" date="2019" name="Int. J. Syst. Evol. Microbiol.">
        <title>The Global Catalogue of Microorganisms (GCM) 10K type strain sequencing project: providing services to taxonomists for standard genome sequencing and annotation.</title>
        <authorList>
            <consortium name="The Broad Institute Genomics Platform"/>
            <consortium name="The Broad Institute Genome Sequencing Center for Infectious Disease"/>
            <person name="Wu L."/>
            <person name="Ma J."/>
        </authorList>
    </citation>
    <scope>NUCLEOTIDE SEQUENCE [LARGE SCALE GENOMIC DNA]</scope>
    <source>
        <strain evidence="4">JCM 17021</strain>
    </source>
</reference>
<sequence>MTRSLVAVSAESPIDVLAALQAALSGTGPAVLPLAAGAEALSDAAAPLSDAGDLGVVPRAVAVVIETSGSTAAPKRVMLTTDALLASAAATSVALGGDGQWLLAVPAHYVAGVQVLVRSIAAGTTPIILPTGHFDPEVFTDFAEQLTAPLRFTSLVPVQFARLLDAARTNHRILTVLRRFTGILVGGQAIRPELIELADYFDLRLVRTYGSSETAGGCVYNGHPIGNTTVRVRCGELEISGAVLALGYLDDDVRTHERFVDEHGVRWYRTGDLGEVDAEAGLVRVLGRADNVIISGGEKVSLDAVERLVRTLPGLGDAVVLSADDAEWGQVPVVVTSVSAMSVSGDAVTSAVEDAAPSADAAPVDGPARAENATAARPGESAVPLERIRELVGEQLGKAARPAQLFTVPQIPLLSSGKPDRKALAERIRRA</sequence>
<proteinExistence type="predicted"/>
<name>A0ABP7KP83_9MICO</name>
<dbReference type="RefSeq" id="WP_345067666.1">
    <property type="nucleotide sequence ID" value="NZ_BAABCN010000008.1"/>
</dbReference>
<dbReference type="PANTHER" id="PTHR43767:SF1">
    <property type="entry name" value="NONRIBOSOMAL PEPTIDE SYNTHASE PES1 (EUROFUNG)-RELATED"/>
    <property type="match status" value="1"/>
</dbReference>
<dbReference type="GO" id="GO:0016874">
    <property type="term" value="F:ligase activity"/>
    <property type="evidence" value="ECO:0007669"/>
    <property type="project" value="UniProtKB-KW"/>
</dbReference>
<dbReference type="Gene3D" id="3.40.50.12780">
    <property type="entry name" value="N-terminal domain of ligase-like"/>
    <property type="match status" value="1"/>
</dbReference>
<comment type="caution">
    <text evidence="3">The sequence shown here is derived from an EMBL/GenBank/DDBJ whole genome shotgun (WGS) entry which is preliminary data.</text>
</comment>
<feature type="compositionally biased region" description="Low complexity" evidence="1">
    <location>
        <begin position="358"/>
        <end position="367"/>
    </location>
</feature>
<gene>
    <name evidence="3" type="primary">menE</name>
    <name evidence="3" type="ORF">GCM10022381_27300</name>
</gene>
<dbReference type="EMBL" id="BAABCN010000008">
    <property type="protein sequence ID" value="GAA3883660.1"/>
    <property type="molecule type" value="Genomic_DNA"/>
</dbReference>
<evidence type="ECO:0000259" key="2">
    <source>
        <dbReference type="Pfam" id="PF00501"/>
    </source>
</evidence>
<dbReference type="InterPro" id="IPR042099">
    <property type="entry name" value="ANL_N_sf"/>
</dbReference>
<dbReference type="Proteomes" id="UP001501803">
    <property type="component" value="Unassembled WGS sequence"/>
</dbReference>
<organism evidence="3 4">
    <name type="scientific">Leifsonia kafniensis</name>
    <dbReference type="NCBI Taxonomy" id="475957"/>
    <lineage>
        <taxon>Bacteria</taxon>
        <taxon>Bacillati</taxon>
        <taxon>Actinomycetota</taxon>
        <taxon>Actinomycetes</taxon>
        <taxon>Micrococcales</taxon>
        <taxon>Microbacteriaceae</taxon>
        <taxon>Leifsonia</taxon>
    </lineage>
</organism>
<dbReference type="InterPro" id="IPR050237">
    <property type="entry name" value="ATP-dep_AMP-bd_enzyme"/>
</dbReference>
<feature type="domain" description="AMP-dependent synthetase/ligase" evidence="2">
    <location>
        <begin position="56"/>
        <end position="227"/>
    </location>
</feature>
<protein>
    <submittedName>
        <fullName evidence="3">O-succinylbenzoate--CoA ligase</fullName>
    </submittedName>
</protein>